<dbReference type="CDD" id="cd00018">
    <property type="entry name" value="AP2"/>
    <property type="match status" value="1"/>
</dbReference>
<dbReference type="AlphaFoldDB" id="A0A6P6TRD9"/>
<evidence type="ECO:0000256" key="5">
    <source>
        <dbReference type="ARBA" id="ARBA00023163"/>
    </source>
</evidence>
<dbReference type="Proteomes" id="UP001652660">
    <property type="component" value="Chromosome 8e"/>
</dbReference>
<dbReference type="OrthoDB" id="777519at2759"/>
<feature type="compositionally biased region" description="Polar residues" evidence="7">
    <location>
        <begin position="232"/>
        <end position="250"/>
    </location>
</feature>
<dbReference type="PANTHER" id="PTHR31194">
    <property type="entry name" value="SHN SHINE , DNA BINDING / TRANSCRIPTION FACTOR"/>
    <property type="match status" value="1"/>
</dbReference>
<feature type="domain" description="AP2/ERF" evidence="8">
    <location>
        <begin position="160"/>
        <end position="217"/>
    </location>
</feature>
<keyword evidence="3" id="KW-0805">Transcription regulation</keyword>
<accession>A0A6P6TRD9</accession>
<feature type="region of interest" description="Disordered" evidence="7">
    <location>
        <begin position="1"/>
        <end position="78"/>
    </location>
</feature>
<name>A0A6P6TRD9_COFAR</name>
<dbReference type="PANTHER" id="PTHR31194:SF140">
    <property type="entry name" value="ETHYLENE-RESPONSIVE TRANSCRIPTION FACTOR CRF2"/>
    <property type="match status" value="1"/>
</dbReference>
<evidence type="ECO:0000256" key="1">
    <source>
        <dbReference type="ARBA" id="ARBA00004123"/>
    </source>
</evidence>
<dbReference type="GO" id="GO:0005634">
    <property type="term" value="C:nucleus"/>
    <property type="evidence" value="ECO:0007669"/>
    <property type="project" value="UniProtKB-SubCell"/>
</dbReference>
<reference evidence="10" key="2">
    <citation type="submission" date="2025-08" db="UniProtKB">
        <authorList>
            <consortium name="RefSeq"/>
        </authorList>
    </citation>
    <scope>IDENTIFICATION</scope>
    <source>
        <tissue evidence="10">Leaves</tissue>
    </source>
</reference>
<keyword evidence="5" id="KW-0804">Transcription</keyword>
<feature type="region of interest" description="Disordered" evidence="7">
    <location>
        <begin position="119"/>
        <end position="156"/>
    </location>
</feature>
<comment type="subcellular location">
    <subcellularLocation>
        <location evidence="1">Nucleus</location>
    </subcellularLocation>
</comment>
<protein>
    <submittedName>
        <fullName evidence="10">Ethylene-responsive transcription factor CRF2-like</fullName>
    </submittedName>
</protein>
<evidence type="ECO:0000256" key="7">
    <source>
        <dbReference type="SAM" id="MobiDB-lite"/>
    </source>
</evidence>
<dbReference type="FunFam" id="3.30.730.10:FF:000001">
    <property type="entry name" value="Ethylene-responsive transcription factor 2"/>
    <property type="match status" value="1"/>
</dbReference>
<feature type="compositionally biased region" description="Polar residues" evidence="7">
    <location>
        <begin position="1"/>
        <end position="10"/>
    </location>
</feature>
<evidence type="ECO:0000259" key="8">
    <source>
        <dbReference type="PROSITE" id="PS51032"/>
    </source>
</evidence>
<sequence>MDQQRMQDMLTNKKGVKYTEHRKQTTMVRPSPLPPSLAGRTRKSPDMNAVKPRVVRISVTDADATDSSSDEDEEAFKRRHRVKRFINEVKIETFRDNGDGNVNACTSAGNVNSVWRSRGSAAPAAAGNGTSTTNKKRKKSSGGVGKGKQTRVAEGSNVKKFRGVRQRPWGKWAAEIRDPSRRVRLWLGTYDTAEEAAMVYDHAAIQLRGPDALTNFATPPARSVSSPPPESATCSGYNSGEESHNNQRSPKSVLRFASTSNSNEEAEAESCLPSPLHEEVVGIGKERRDSCGEEMCVSENFSHYSLIPEDLRFEFEDPVVDFSDLFEDNSNIFEYARNFDNTFVDSSESVEFGSAMPDDFFSDLGDIFGKDPLVAL</sequence>
<dbReference type="InterPro" id="IPR050913">
    <property type="entry name" value="AP2/ERF_ERF"/>
</dbReference>
<gene>
    <name evidence="10" type="primary">LOC113703496</name>
</gene>
<keyword evidence="6" id="KW-0539">Nucleus</keyword>
<reference evidence="9" key="1">
    <citation type="journal article" date="2025" name="Foods">
        <title>Unveiling the Microbial Signatures of Arabica Coffee Cherries: Insights into Ripeness Specific Diversity, Functional Traits, and Implications for Quality and Safety.</title>
        <authorList>
            <consortium name="RefSeq"/>
            <person name="Tenea G.N."/>
            <person name="Cifuentes V."/>
            <person name="Reyes P."/>
            <person name="Cevallos-Vallejos M."/>
        </authorList>
    </citation>
    <scope>NUCLEOTIDE SEQUENCE [LARGE SCALE GENOMIC DNA]</scope>
</reference>
<dbReference type="InterPro" id="IPR036955">
    <property type="entry name" value="AP2/ERF_dom_sf"/>
</dbReference>
<keyword evidence="9" id="KW-1185">Reference proteome</keyword>
<dbReference type="SUPFAM" id="SSF54171">
    <property type="entry name" value="DNA-binding domain"/>
    <property type="match status" value="1"/>
</dbReference>
<organism evidence="9 10">
    <name type="scientific">Coffea arabica</name>
    <name type="common">Arabian coffee</name>
    <dbReference type="NCBI Taxonomy" id="13443"/>
    <lineage>
        <taxon>Eukaryota</taxon>
        <taxon>Viridiplantae</taxon>
        <taxon>Streptophyta</taxon>
        <taxon>Embryophyta</taxon>
        <taxon>Tracheophyta</taxon>
        <taxon>Spermatophyta</taxon>
        <taxon>Magnoliopsida</taxon>
        <taxon>eudicotyledons</taxon>
        <taxon>Gunneridae</taxon>
        <taxon>Pentapetalae</taxon>
        <taxon>asterids</taxon>
        <taxon>lamiids</taxon>
        <taxon>Gentianales</taxon>
        <taxon>Rubiaceae</taxon>
        <taxon>Ixoroideae</taxon>
        <taxon>Gardenieae complex</taxon>
        <taxon>Bertiereae - Coffeeae clade</taxon>
        <taxon>Coffeeae</taxon>
        <taxon>Coffea</taxon>
    </lineage>
</organism>
<keyword evidence="2" id="KW-0611">Plant defense</keyword>
<dbReference type="SMART" id="SM00380">
    <property type="entry name" value="AP2"/>
    <property type="match status" value="1"/>
</dbReference>
<keyword evidence="4" id="KW-0238">DNA-binding</keyword>
<dbReference type="PRINTS" id="PR00367">
    <property type="entry name" value="ETHRSPELEMNT"/>
</dbReference>
<feature type="region of interest" description="Disordered" evidence="7">
    <location>
        <begin position="216"/>
        <end position="272"/>
    </location>
</feature>
<dbReference type="GeneID" id="113703496"/>
<evidence type="ECO:0000313" key="9">
    <source>
        <dbReference type="Proteomes" id="UP001652660"/>
    </source>
</evidence>
<dbReference type="GO" id="GO:0003677">
    <property type="term" value="F:DNA binding"/>
    <property type="evidence" value="ECO:0007669"/>
    <property type="project" value="UniProtKB-KW"/>
</dbReference>
<evidence type="ECO:0000313" key="10">
    <source>
        <dbReference type="RefSeq" id="XP_027080675.1"/>
    </source>
</evidence>
<evidence type="ECO:0000256" key="3">
    <source>
        <dbReference type="ARBA" id="ARBA00023015"/>
    </source>
</evidence>
<dbReference type="Gene3D" id="3.30.730.10">
    <property type="entry name" value="AP2/ERF domain"/>
    <property type="match status" value="1"/>
</dbReference>
<dbReference type="GO" id="GO:0003700">
    <property type="term" value="F:DNA-binding transcription factor activity"/>
    <property type="evidence" value="ECO:0007669"/>
    <property type="project" value="InterPro"/>
</dbReference>
<evidence type="ECO:0000256" key="6">
    <source>
        <dbReference type="ARBA" id="ARBA00023242"/>
    </source>
</evidence>
<dbReference type="InterPro" id="IPR016177">
    <property type="entry name" value="DNA-bd_dom_sf"/>
</dbReference>
<dbReference type="RefSeq" id="XP_027080675.1">
    <property type="nucleotide sequence ID" value="XM_027224874.2"/>
</dbReference>
<evidence type="ECO:0000256" key="4">
    <source>
        <dbReference type="ARBA" id="ARBA00023125"/>
    </source>
</evidence>
<dbReference type="GO" id="GO:0006952">
    <property type="term" value="P:defense response"/>
    <property type="evidence" value="ECO:0007669"/>
    <property type="project" value="UniProtKB-KW"/>
</dbReference>
<feature type="compositionally biased region" description="Low complexity" evidence="7">
    <location>
        <begin position="119"/>
        <end position="133"/>
    </location>
</feature>
<evidence type="ECO:0000256" key="2">
    <source>
        <dbReference type="ARBA" id="ARBA00022821"/>
    </source>
</evidence>
<proteinExistence type="predicted"/>
<dbReference type="PROSITE" id="PS51032">
    <property type="entry name" value="AP2_ERF"/>
    <property type="match status" value="1"/>
</dbReference>
<dbReference type="InterPro" id="IPR001471">
    <property type="entry name" value="AP2/ERF_dom"/>
</dbReference>
<dbReference type="Pfam" id="PF00847">
    <property type="entry name" value="AP2"/>
    <property type="match status" value="1"/>
</dbReference>